<reference evidence="5 6" key="1">
    <citation type="submission" date="2016-07" db="EMBL/GenBank/DDBJ databases">
        <title>Pervasive Adenine N6-methylation of Active Genes in Fungi.</title>
        <authorList>
            <consortium name="DOE Joint Genome Institute"/>
            <person name="Mondo S.J."/>
            <person name="Dannebaum R.O."/>
            <person name="Kuo R.C."/>
            <person name="Labutti K."/>
            <person name="Haridas S."/>
            <person name="Kuo A."/>
            <person name="Salamov A."/>
            <person name="Ahrendt S.R."/>
            <person name="Lipzen A."/>
            <person name="Sullivan W."/>
            <person name="Andreopoulos W.B."/>
            <person name="Clum A."/>
            <person name="Lindquist E."/>
            <person name="Daum C."/>
            <person name="Ramamoorthy G.K."/>
            <person name="Gryganskyi A."/>
            <person name="Culley D."/>
            <person name="Magnuson J.K."/>
            <person name="James T.Y."/>
            <person name="O'Malley M.A."/>
            <person name="Stajich J.E."/>
            <person name="Spatafora J.W."/>
            <person name="Visel A."/>
            <person name="Grigoriev I.V."/>
        </authorList>
    </citation>
    <scope>NUCLEOTIDE SEQUENCE [LARGE SCALE GENOMIC DNA]</scope>
    <source>
        <strain evidence="5 6">68-887.2</strain>
    </source>
</reference>
<comment type="caution">
    <text evidence="5">The sequence shown here is derived from an EMBL/GenBank/DDBJ whole genome shotgun (WGS) entry which is preliminary data.</text>
</comment>
<feature type="region of interest" description="Disordered" evidence="4">
    <location>
        <begin position="29"/>
        <end position="82"/>
    </location>
</feature>
<dbReference type="GO" id="GO:0006412">
    <property type="term" value="P:translation"/>
    <property type="evidence" value="ECO:0007669"/>
    <property type="project" value="InterPro"/>
</dbReference>
<dbReference type="EMBL" id="MCFC01000024">
    <property type="protein sequence ID" value="ORY29659.1"/>
    <property type="molecule type" value="Genomic_DNA"/>
</dbReference>
<evidence type="ECO:0000256" key="1">
    <source>
        <dbReference type="ARBA" id="ARBA00006640"/>
    </source>
</evidence>
<dbReference type="AlphaFoldDB" id="A0A1Y2B499"/>
<keyword evidence="6" id="KW-1185">Reference proteome</keyword>
<evidence type="ECO:0000313" key="5">
    <source>
        <dbReference type="EMBL" id="ORY29659.1"/>
    </source>
</evidence>
<evidence type="ECO:0000256" key="3">
    <source>
        <dbReference type="ARBA" id="ARBA00023274"/>
    </source>
</evidence>
<dbReference type="InterPro" id="IPR052837">
    <property type="entry name" value="Mitoribosomal_bS21"/>
</dbReference>
<sequence length="201" mass="22309">MSILVGTAFRAVFRAPLGFASIRFNTTDSTASTSSLNPSTSSSNPSPSSTGTGTSTSSTRSAETNTSTPTTSTTRTSSGRIWPNIRINLPSEALELVKPSNPRTEAWWQAASNARQSGKVGNTYSGRTVPVRRATDVAKEFKNLHFLMRRAGIPRLLRNEEYYEKPSDKRNRLVSERHRRRFAALVRTKVHQVQLLKNRAR</sequence>
<comment type="similarity">
    <text evidence="1">Belongs to the bacterial ribosomal protein bS21 family.</text>
</comment>
<evidence type="ECO:0000313" key="6">
    <source>
        <dbReference type="Proteomes" id="UP000193986"/>
    </source>
</evidence>
<dbReference type="Pfam" id="PF01165">
    <property type="entry name" value="Ribosomal_S21"/>
    <property type="match status" value="1"/>
</dbReference>
<dbReference type="GO" id="GO:0003735">
    <property type="term" value="F:structural constituent of ribosome"/>
    <property type="evidence" value="ECO:0007669"/>
    <property type="project" value="InterPro"/>
</dbReference>
<keyword evidence="2" id="KW-0689">Ribosomal protein</keyword>
<evidence type="ECO:0000256" key="2">
    <source>
        <dbReference type="ARBA" id="ARBA00022980"/>
    </source>
</evidence>
<protein>
    <recommendedName>
        <fullName evidence="7">Ribosomal protein S21</fullName>
    </recommendedName>
</protein>
<gene>
    <name evidence="5" type="ORF">BCR39DRAFT_558993</name>
</gene>
<evidence type="ECO:0000256" key="4">
    <source>
        <dbReference type="SAM" id="MobiDB-lite"/>
    </source>
</evidence>
<dbReference type="InParanoid" id="A0A1Y2B499"/>
<dbReference type="PANTHER" id="PTHR41237:SF1">
    <property type="entry name" value="SMALL RIBOSOMAL SUBUNIT PROTEIN BS21M"/>
    <property type="match status" value="1"/>
</dbReference>
<organism evidence="5 6">
    <name type="scientific">Naematelia encephala</name>
    <dbReference type="NCBI Taxonomy" id="71784"/>
    <lineage>
        <taxon>Eukaryota</taxon>
        <taxon>Fungi</taxon>
        <taxon>Dikarya</taxon>
        <taxon>Basidiomycota</taxon>
        <taxon>Agaricomycotina</taxon>
        <taxon>Tremellomycetes</taxon>
        <taxon>Tremellales</taxon>
        <taxon>Naemateliaceae</taxon>
        <taxon>Naematelia</taxon>
    </lineage>
</organism>
<proteinExistence type="inferred from homology"/>
<dbReference type="PANTHER" id="PTHR41237">
    <property type="entry name" value="37S RIBOSOMAL PROTEIN MRP21, MITOCHONDRIAL"/>
    <property type="match status" value="1"/>
</dbReference>
<dbReference type="InterPro" id="IPR001911">
    <property type="entry name" value="Ribosomal_bS21"/>
</dbReference>
<dbReference type="InterPro" id="IPR038380">
    <property type="entry name" value="Ribosomal_bS21_sf"/>
</dbReference>
<dbReference type="Gene3D" id="1.20.5.1150">
    <property type="entry name" value="Ribosomal protein S8"/>
    <property type="match status" value="1"/>
</dbReference>
<dbReference type="Proteomes" id="UP000193986">
    <property type="component" value="Unassembled WGS sequence"/>
</dbReference>
<dbReference type="GO" id="GO:0005840">
    <property type="term" value="C:ribosome"/>
    <property type="evidence" value="ECO:0007669"/>
    <property type="project" value="UniProtKB-KW"/>
</dbReference>
<feature type="compositionally biased region" description="Low complexity" evidence="4">
    <location>
        <begin position="29"/>
        <end position="78"/>
    </location>
</feature>
<evidence type="ECO:0008006" key="7">
    <source>
        <dbReference type="Google" id="ProtNLM"/>
    </source>
</evidence>
<dbReference type="OrthoDB" id="2501249at2759"/>
<accession>A0A1Y2B499</accession>
<dbReference type="GO" id="GO:1990904">
    <property type="term" value="C:ribonucleoprotein complex"/>
    <property type="evidence" value="ECO:0007669"/>
    <property type="project" value="UniProtKB-KW"/>
</dbReference>
<keyword evidence="3" id="KW-0687">Ribonucleoprotein</keyword>
<name>A0A1Y2B499_9TREE</name>
<dbReference type="STRING" id="71784.A0A1Y2B499"/>